<dbReference type="GO" id="GO:0005634">
    <property type="term" value="C:nucleus"/>
    <property type="evidence" value="ECO:0007669"/>
    <property type="project" value="UniProtKB-SubCell"/>
</dbReference>
<evidence type="ECO:0000256" key="5">
    <source>
        <dbReference type="ARBA" id="ARBA00023242"/>
    </source>
</evidence>
<dbReference type="GO" id="GO:0005737">
    <property type="term" value="C:cytoplasm"/>
    <property type="evidence" value="ECO:0007669"/>
    <property type="project" value="UniProtKB-SubCell"/>
</dbReference>
<evidence type="ECO:0000256" key="6">
    <source>
        <dbReference type="SAM" id="MobiDB-lite"/>
    </source>
</evidence>
<sequence>MTRTMKDTRTEAREAGLRRTQVRSQRGEYRERRRITGIQPSMRNKERCREVANTKPCEIGIPVRLMDPEVYWGNPGNSEGSSFQPNNGKVEGKEMGRMGEPCNYRSLFLETRRVGLGLVRALCIKMEIGGYSAAPLYHRGNGYCRRKNDRLKLLIKNFSALVKKWQAGAKGSADAMTPAGIGDMAPFEHQDRATIQDLLSSIDEIVLSYVVSILEDLGSESSVEEAFDVEGFCEMMAAYFPEFSTIHHASVCQWMFELEASMSQKKRKELCISDWEACRNSQSTFGKCDSESLQDQNQASEWLERFKVRHTISSHKVVGESASVDPTPRLPSMCFPPLPAPKTQTTQPSPSMEPQPGPSTEPSSAPLTFTRPWDKETWQRLAPDCTYEEYIATDDDITVWGTLDNADIIREQQESSNGEGEEEMEEEPEDIPTTKDVLKAGDVYSRAVKGCPSSLM</sequence>
<dbReference type="PANTHER" id="PTHR12493">
    <property type="entry name" value="CUE DOMAIN CONTAINING 2"/>
    <property type="match status" value="1"/>
</dbReference>
<name>A0A7R9EZ61_9NEOP</name>
<organism evidence="7">
    <name type="scientific">Timema bartmani</name>
    <dbReference type="NCBI Taxonomy" id="61472"/>
    <lineage>
        <taxon>Eukaryota</taxon>
        <taxon>Metazoa</taxon>
        <taxon>Ecdysozoa</taxon>
        <taxon>Arthropoda</taxon>
        <taxon>Hexapoda</taxon>
        <taxon>Insecta</taxon>
        <taxon>Pterygota</taxon>
        <taxon>Neoptera</taxon>
        <taxon>Polyneoptera</taxon>
        <taxon>Phasmatodea</taxon>
        <taxon>Timematodea</taxon>
        <taxon>Timematoidea</taxon>
        <taxon>Timematidae</taxon>
        <taxon>Timema</taxon>
    </lineage>
</organism>
<comment type="subcellular location">
    <subcellularLocation>
        <location evidence="2">Cytoplasm</location>
    </subcellularLocation>
    <subcellularLocation>
        <location evidence="1">Nucleus</location>
    </subcellularLocation>
</comment>
<dbReference type="AlphaFoldDB" id="A0A7R9EZ61"/>
<feature type="region of interest" description="Disordered" evidence="6">
    <location>
        <begin position="1"/>
        <end position="32"/>
    </location>
</feature>
<keyword evidence="5" id="KW-0539">Nucleus</keyword>
<feature type="compositionally biased region" description="Acidic residues" evidence="6">
    <location>
        <begin position="419"/>
        <end position="430"/>
    </location>
</feature>
<proteinExistence type="predicted"/>
<dbReference type="EMBL" id="OD566250">
    <property type="protein sequence ID" value="CAD7443636.1"/>
    <property type="molecule type" value="Genomic_DNA"/>
</dbReference>
<evidence type="ECO:0000256" key="4">
    <source>
        <dbReference type="ARBA" id="ARBA00022786"/>
    </source>
</evidence>
<evidence type="ECO:0000313" key="7">
    <source>
        <dbReference type="EMBL" id="CAD7443636.1"/>
    </source>
</evidence>
<evidence type="ECO:0000256" key="3">
    <source>
        <dbReference type="ARBA" id="ARBA00022490"/>
    </source>
</evidence>
<feature type="compositionally biased region" description="Basic and acidic residues" evidence="6">
    <location>
        <begin position="1"/>
        <end position="17"/>
    </location>
</feature>
<accession>A0A7R9EZ61</accession>
<feature type="region of interest" description="Disordered" evidence="6">
    <location>
        <begin position="317"/>
        <end position="369"/>
    </location>
</feature>
<keyword evidence="3" id="KW-0963">Cytoplasm</keyword>
<gene>
    <name evidence="7" type="ORF">TBIB3V08_LOCUS6037</name>
</gene>
<evidence type="ECO:0000256" key="2">
    <source>
        <dbReference type="ARBA" id="ARBA00004496"/>
    </source>
</evidence>
<dbReference type="PANTHER" id="PTHR12493:SF0">
    <property type="entry name" value="CUE DOMAIN-CONTAINING PROTEIN 2"/>
    <property type="match status" value="1"/>
</dbReference>
<evidence type="ECO:0000256" key="1">
    <source>
        <dbReference type="ARBA" id="ARBA00004123"/>
    </source>
</evidence>
<reference evidence="7" key="1">
    <citation type="submission" date="2020-11" db="EMBL/GenBank/DDBJ databases">
        <authorList>
            <person name="Tran Van P."/>
        </authorList>
    </citation>
    <scope>NUCLEOTIDE SEQUENCE</scope>
</reference>
<feature type="region of interest" description="Disordered" evidence="6">
    <location>
        <begin position="413"/>
        <end position="434"/>
    </location>
</feature>
<protein>
    <submittedName>
        <fullName evidence="7">Uncharacterized protein</fullName>
    </submittedName>
</protein>
<keyword evidence="4" id="KW-0833">Ubl conjugation pathway</keyword>